<keyword evidence="3" id="KW-0560">Oxidoreductase</keyword>
<gene>
    <name evidence="6" type="ORF">LUZ62_086388</name>
</gene>
<keyword evidence="2" id="KW-0521">NADP</keyword>
<sequence length="326" mass="36441">MNAITTHLTTVYLWFLILFSLGILSICKHLITLLRWVHAALFRPEKNLTDYGSWALVTGATDGIGKAIAFELANKGLNLLLLGRNQSKLQDVSNSIRSKHNSTKIKLIVLDLTIDMSMGINQLKGAIKGLDLGIVINNAGSTYPGAMYFHEADAAVWDPVIRVNVEATAWVTSVVVQKMAERGKRGAVVNIGSGSSVVVPAFPFYAVYAASKAFVDMFSKCLHVEYARMGIDIQCQIPMYVATKMVSTVKTSFFVPSPEQYAICSIRWIGYESRCTPYWPHAIQWWFCSFVPNFILNYVRLQIGIRKRSDRLRALSKIDDSVRFSD</sequence>
<accession>A0AAV8C9E4</accession>
<dbReference type="Proteomes" id="UP001140206">
    <property type="component" value="Chromosome 5"/>
</dbReference>
<dbReference type="PANTHER" id="PTHR43899:SF26">
    <property type="entry name" value="ENOYL-(ACYL CARRIER) REDUCTASE"/>
    <property type="match status" value="1"/>
</dbReference>
<dbReference type="PIRSF" id="PIRSF000126">
    <property type="entry name" value="11-beta-HSD1"/>
    <property type="match status" value="1"/>
</dbReference>
<dbReference type="PRINTS" id="PR00081">
    <property type="entry name" value="GDHRDH"/>
</dbReference>
<keyword evidence="7" id="KW-1185">Reference proteome</keyword>
<evidence type="ECO:0000256" key="2">
    <source>
        <dbReference type="ARBA" id="ARBA00022857"/>
    </source>
</evidence>
<keyword evidence="5" id="KW-0812">Transmembrane</keyword>
<dbReference type="InterPro" id="IPR036291">
    <property type="entry name" value="NAD(P)-bd_dom_sf"/>
</dbReference>
<dbReference type="SUPFAM" id="SSF51735">
    <property type="entry name" value="NAD(P)-binding Rossmann-fold domains"/>
    <property type="match status" value="1"/>
</dbReference>
<keyword evidence="5" id="KW-0472">Membrane</keyword>
<dbReference type="InterPro" id="IPR051019">
    <property type="entry name" value="VLCFA-Steroid_DH"/>
</dbReference>
<evidence type="ECO:0000313" key="7">
    <source>
        <dbReference type="Proteomes" id="UP001140206"/>
    </source>
</evidence>
<dbReference type="InterPro" id="IPR020904">
    <property type="entry name" value="Sc_DH/Rdtase_CS"/>
</dbReference>
<name>A0AAV8C9E4_9POAL</name>
<comment type="caution">
    <text evidence="6">The sequence shown here is derived from an EMBL/GenBank/DDBJ whole genome shotgun (WGS) entry which is preliminary data.</text>
</comment>
<organism evidence="6 7">
    <name type="scientific">Rhynchospora pubera</name>
    <dbReference type="NCBI Taxonomy" id="906938"/>
    <lineage>
        <taxon>Eukaryota</taxon>
        <taxon>Viridiplantae</taxon>
        <taxon>Streptophyta</taxon>
        <taxon>Embryophyta</taxon>
        <taxon>Tracheophyta</taxon>
        <taxon>Spermatophyta</taxon>
        <taxon>Magnoliopsida</taxon>
        <taxon>Liliopsida</taxon>
        <taxon>Poales</taxon>
        <taxon>Cyperaceae</taxon>
        <taxon>Cyperoideae</taxon>
        <taxon>Rhynchosporeae</taxon>
        <taxon>Rhynchospora</taxon>
    </lineage>
</organism>
<keyword evidence="5" id="KW-1133">Transmembrane helix</keyword>
<dbReference type="PRINTS" id="PR00080">
    <property type="entry name" value="SDRFAMILY"/>
</dbReference>
<evidence type="ECO:0000256" key="4">
    <source>
        <dbReference type="RuleBase" id="RU000363"/>
    </source>
</evidence>
<protein>
    <submittedName>
        <fullName evidence="6">Very-long-chain 3-oxoacyl-CoA reductase</fullName>
    </submittedName>
</protein>
<dbReference type="InterPro" id="IPR002347">
    <property type="entry name" value="SDR_fam"/>
</dbReference>
<proteinExistence type="inferred from homology"/>
<feature type="transmembrane region" description="Helical" evidence="5">
    <location>
        <begin position="12"/>
        <end position="37"/>
    </location>
</feature>
<dbReference type="FunFam" id="3.40.50.720:FF:000137">
    <property type="entry name" value="Hydroxysteroid (17-beta) dehydrogenase 3"/>
    <property type="match status" value="1"/>
</dbReference>
<dbReference type="CDD" id="cd05356">
    <property type="entry name" value="17beta-HSD1_like_SDR_c"/>
    <property type="match status" value="1"/>
</dbReference>
<feature type="transmembrane region" description="Helical" evidence="5">
    <location>
        <begin position="283"/>
        <end position="301"/>
    </location>
</feature>
<dbReference type="AlphaFoldDB" id="A0AAV8C9E4"/>
<reference evidence="6" key="1">
    <citation type="submission" date="2022-08" db="EMBL/GenBank/DDBJ databases">
        <authorList>
            <person name="Marques A."/>
        </authorList>
    </citation>
    <scope>NUCLEOTIDE SEQUENCE</scope>
    <source>
        <strain evidence="6">RhyPub2mFocal</strain>
        <tissue evidence="6">Leaves</tissue>
    </source>
</reference>
<dbReference type="EMBL" id="JAMFTS010000005">
    <property type="protein sequence ID" value="KAJ4751983.1"/>
    <property type="molecule type" value="Genomic_DNA"/>
</dbReference>
<comment type="subcellular location">
    <subcellularLocation>
        <location evidence="1">Endoplasmic reticulum</location>
    </subcellularLocation>
</comment>
<evidence type="ECO:0000256" key="5">
    <source>
        <dbReference type="SAM" id="Phobius"/>
    </source>
</evidence>
<dbReference type="Gene3D" id="3.40.50.720">
    <property type="entry name" value="NAD(P)-binding Rossmann-like Domain"/>
    <property type="match status" value="1"/>
</dbReference>
<evidence type="ECO:0000256" key="1">
    <source>
        <dbReference type="ARBA" id="ARBA00004240"/>
    </source>
</evidence>
<dbReference type="Pfam" id="PF00106">
    <property type="entry name" value="adh_short"/>
    <property type="match status" value="1"/>
</dbReference>
<dbReference type="PANTHER" id="PTHR43899">
    <property type="entry name" value="RH59310P"/>
    <property type="match status" value="1"/>
</dbReference>
<dbReference type="PROSITE" id="PS00061">
    <property type="entry name" value="ADH_SHORT"/>
    <property type="match status" value="1"/>
</dbReference>
<feature type="transmembrane region" description="Helical" evidence="5">
    <location>
        <begin position="187"/>
        <end position="208"/>
    </location>
</feature>
<comment type="similarity">
    <text evidence="4">Belongs to the short-chain dehydrogenases/reductases (SDR) family.</text>
</comment>
<evidence type="ECO:0000313" key="6">
    <source>
        <dbReference type="EMBL" id="KAJ4751983.1"/>
    </source>
</evidence>
<dbReference type="GO" id="GO:0045703">
    <property type="term" value="F:ketoreductase activity"/>
    <property type="evidence" value="ECO:0007669"/>
    <property type="project" value="TreeGrafter"/>
</dbReference>
<evidence type="ECO:0000256" key="3">
    <source>
        <dbReference type="ARBA" id="ARBA00023002"/>
    </source>
</evidence>
<dbReference type="GO" id="GO:0005783">
    <property type="term" value="C:endoplasmic reticulum"/>
    <property type="evidence" value="ECO:0007669"/>
    <property type="project" value="UniProtKB-SubCell"/>
</dbReference>